<organism evidence="1 2">
    <name type="scientific">Caldalkalibacillus horti</name>
    <dbReference type="NCBI Taxonomy" id="77523"/>
    <lineage>
        <taxon>Bacteria</taxon>
        <taxon>Bacillati</taxon>
        <taxon>Bacillota</taxon>
        <taxon>Bacilli</taxon>
        <taxon>Bacillales</taxon>
        <taxon>Bacillaceae</taxon>
        <taxon>Caldalkalibacillus</taxon>
    </lineage>
</organism>
<evidence type="ECO:0000313" key="2">
    <source>
        <dbReference type="Proteomes" id="UP001235840"/>
    </source>
</evidence>
<dbReference type="Proteomes" id="UP001235840">
    <property type="component" value="Unassembled WGS sequence"/>
</dbReference>
<name>A0ABT9VYI7_9BACI</name>
<protein>
    <recommendedName>
        <fullName evidence="3">DUF3307 domain-containing protein</fullName>
    </recommendedName>
</protein>
<comment type="caution">
    <text evidence="1">The sequence shown here is derived from an EMBL/GenBank/DDBJ whole genome shotgun (WGS) entry which is preliminary data.</text>
</comment>
<gene>
    <name evidence="1" type="ORF">J2S11_001850</name>
</gene>
<dbReference type="EMBL" id="JAUSTY010000006">
    <property type="protein sequence ID" value="MDQ0165949.1"/>
    <property type="molecule type" value="Genomic_DNA"/>
</dbReference>
<keyword evidence="2" id="KW-1185">Reference proteome</keyword>
<evidence type="ECO:0008006" key="3">
    <source>
        <dbReference type="Google" id="ProtNLM"/>
    </source>
</evidence>
<accession>A0ABT9VYI7</accession>
<evidence type="ECO:0000313" key="1">
    <source>
        <dbReference type="EMBL" id="MDQ0165949.1"/>
    </source>
</evidence>
<sequence length="40" mass="4444">MGSRSGIIIAAVTFSHWLLDLMVHRPDLAILPGIYEACLY</sequence>
<reference evidence="1 2" key="1">
    <citation type="submission" date="2023-07" db="EMBL/GenBank/DDBJ databases">
        <title>Genomic Encyclopedia of Type Strains, Phase IV (KMG-IV): sequencing the most valuable type-strain genomes for metagenomic binning, comparative biology and taxonomic classification.</title>
        <authorList>
            <person name="Goeker M."/>
        </authorList>
    </citation>
    <scope>NUCLEOTIDE SEQUENCE [LARGE SCALE GENOMIC DNA]</scope>
    <source>
        <strain evidence="1 2">DSM 12751</strain>
    </source>
</reference>
<proteinExistence type="predicted"/>